<accession>A0AA39MB12</accession>
<comment type="caution">
    <text evidence="1">The sequence shown here is derived from an EMBL/GenBank/DDBJ whole genome shotgun (WGS) entry which is preliminary data.</text>
</comment>
<evidence type="ECO:0008006" key="3">
    <source>
        <dbReference type="Google" id="ProtNLM"/>
    </source>
</evidence>
<keyword evidence="2" id="KW-1185">Reference proteome</keyword>
<dbReference type="Proteomes" id="UP001175271">
    <property type="component" value="Unassembled WGS sequence"/>
</dbReference>
<gene>
    <name evidence="1" type="ORF">QR680_010149</name>
</gene>
<proteinExistence type="predicted"/>
<dbReference type="EMBL" id="JAUCMV010000001">
    <property type="protein sequence ID" value="KAK0427278.1"/>
    <property type="molecule type" value="Genomic_DNA"/>
</dbReference>
<dbReference type="AlphaFoldDB" id="A0AA39MB12"/>
<organism evidence="1 2">
    <name type="scientific">Steinernema hermaphroditum</name>
    <dbReference type="NCBI Taxonomy" id="289476"/>
    <lineage>
        <taxon>Eukaryota</taxon>
        <taxon>Metazoa</taxon>
        <taxon>Ecdysozoa</taxon>
        <taxon>Nematoda</taxon>
        <taxon>Chromadorea</taxon>
        <taxon>Rhabditida</taxon>
        <taxon>Tylenchina</taxon>
        <taxon>Panagrolaimomorpha</taxon>
        <taxon>Strongyloidoidea</taxon>
        <taxon>Steinernematidae</taxon>
        <taxon>Steinernema</taxon>
    </lineage>
</organism>
<reference evidence="1" key="1">
    <citation type="submission" date="2023-06" db="EMBL/GenBank/DDBJ databases">
        <title>Genomic analysis of the entomopathogenic nematode Steinernema hermaphroditum.</title>
        <authorList>
            <person name="Schwarz E.M."/>
            <person name="Heppert J.K."/>
            <person name="Baniya A."/>
            <person name="Schwartz H.T."/>
            <person name="Tan C.-H."/>
            <person name="Antoshechkin I."/>
            <person name="Sternberg P.W."/>
            <person name="Goodrich-Blair H."/>
            <person name="Dillman A.R."/>
        </authorList>
    </citation>
    <scope>NUCLEOTIDE SEQUENCE</scope>
    <source>
        <strain evidence="1">PS9179</strain>
        <tissue evidence="1">Whole animal</tissue>
    </source>
</reference>
<protein>
    <recommendedName>
        <fullName evidence="3">F-box domain-containing protein</fullName>
    </recommendedName>
</protein>
<evidence type="ECO:0000313" key="2">
    <source>
        <dbReference type="Proteomes" id="UP001175271"/>
    </source>
</evidence>
<sequence length="512" mass="59983">MDLLPYDLVHHLVQFLPRTDLKTIAKAASERLELSNWKLVAEHHLKERYLLTVDVYIPYEHEFQTAAKRRKLEEGEKASDEKEMVLVLVQRRSFIRGSAYRWDFKRMKYASLGDVRIHSRGWIDRKQHRPCDVQKMLPILSLPVATRADSFVKSSFCVDNISSSRDIDLAMKMAEAVQKTFAKINVWTSAVGTHPRANSFIRDYINHQAFLEDMRFSCGVFPRGRLPEDKIVSLFKERRTTPLTMHLPAETPSYPKIQEILEHWKNSDGYVAGHKELVMYANIWPILRREWQNDHGYLAHPTKRSSLRFSNRGFEIVKFEPWHLPVNSDWIDSVIENWKKSDGFFVFKGNHDIQVRMKDEEWDKLVDKYGPTTRSKPDFLPAIRHPSRFGSLQIRKDRRHRPGSAIEIKVIRRFLTDAGLGILTSKWEKSSGEFVVDVNQHKLKKIEIRMDPDTFRYTFYNINGQCEAFVGHPKENVRLMVKEIGPIYRFAVVPIDTEEVDDWNLDLLFGSE</sequence>
<evidence type="ECO:0000313" key="1">
    <source>
        <dbReference type="EMBL" id="KAK0427278.1"/>
    </source>
</evidence>
<name>A0AA39MB12_9BILA</name>